<dbReference type="Proteomes" id="UP000580250">
    <property type="component" value="Unassembled WGS sequence"/>
</dbReference>
<proteinExistence type="predicted"/>
<gene>
    <name evidence="2" type="ORF">MENT_LOCUS433</name>
</gene>
<protein>
    <submittedName>
        <fullName evidence="2">Uncharacterized protein</fullName>
    </submittedName>
</protein>
<evidence type="ECO:0000313" key="3">
    <source>
        <dbReference type="Proteomes" id="UP000580250"/>
    </source>
</evidence>
<evidence type="ECO:0000313" key="2">
    <source>
        <dbReference type="EMBL" id="CAD2123438.1"/>
    </source>
</evidence>
<dbReference type="EMBL" id="CAJEWN010000002">
    <property type="protein sequence ID" value="CAD2123438.1"/>
    <property type="molecule type" value="Genomic_DNA"/>
</dbReference>
<comment type="caution">
    <text evidence="2">The sequence shown here is derived from an EMBL/GenBank/DDBJ whole genome shotgun (WGS) entry which is preliminary data.</text>
</comment>
<sequence>MLKIFKHFSVLFRYLPPFFFPSHFLLLHSFFLLLKSSKTNNGQARRSVFRSSRGLYFGQIKSDLFDFGVIQLSLMCSTFLVQTDHFYLFFKKLTGVGSK</sequence>
<keyword evidence="1" id="KW-0472">Membrane</keyword>
<feature type="transmembrane region" description="Helical" evidence="1">
    <location>
        <begin position="14"/>
        <end position="34"/>
    </location>
</feature>
<evidence type="ECO:0000256" key="1">
    <source>
        <dbReference type="SAM" id="Phobius"/>
    </source>
</evidence>
<dbReference type="AlphaFoldDB" id="A0A6V7TJK5"/>
<reference evidence="2 3" key="1">
    <citation type="submission" date="2020-08" db="EMBL/GenBank/DDBJ databases">
        <authorList>
            <person name="Koutsovoulos G."/>
            <person name="Danchin GJ E."/>
        </authorList>
    </citation>
    <scope>NUCLEOTIDE SEQUENCE [LARGE SCALE GENOMIC DNA]</scope>
</reference>
<organism evidence="2 3">
    <name type="scientific">Meloidogyne enterolobii</name>
    <name type="common">Root-knot nematode worm</name>
    <name type="synonym">Meloidogyne mayaguensis</name>
    <dbReference type="NCBI Taxonomy" id="390850"/>
    <lineage>
        <taxon>Eukaryota</taxon>
        <taxon>Metazoa</taxon>
        <taxon>Ecdysozoa</taxon>
        <taxon>Nematoda</taxon>
        <taxon>Chromadorea</taxon>
        <taxon>Rhabditida</taxon>
        <taxon>Tylenchina</taxon>
        <taxon>Tylenchomorpha</taxon>
        <taxon>Tylenchoidea</taxon>
        <taxon>Meloidogynidae</taxon>
        <taxon>Meloidogyninae</taxon>
        <taxon>Meloidogyne</taxon>
    </lineage>
</organism>
<keyword evidence="1" id="KW-0812">Transmembrane</keyword>
<keyword evidence="1" id="KW-1133">Transmembrane helix</keyword>
<accession>A0A6V7TJK5</accession>
<name>A0A6V7TJK5_MELEN</name>